<evidence type="ECO:0000313" key="17">
    <source>
        <dbReference type="Proteomes" id="UP001226867"/>
    </source>
</evidence>
<keyword evidence="9" id="KW-0805">Transcription regulation</keyword>
<dbReference type="GO" id="GO:0003905">
    <property type="term" value="F:alkylbase DNA N-glycosylase activity"/>
    <property type="evidence" value="ECO:0007669"/>
    <property type="project" value="UniProtKB-EC"/>
</dbReference>
<dbReference type="InterPro" id="IPR035451">
    <property type="entry name" value="Ada-like_dom_sf"/>
</dbReference>
<dbReference type="SUPFAM" id="SSF55945">
    <property type="entry name" value="TATA-box binding protein-like"/>
    <property type="match status" value="1"/>
</dbReference>
<dbReference type="EC" id="3.2.2.21" evidence="3"/>
<evidence type="ECO:0000256" key="4">
    <source>
        <dbReference type="ARBA" id="ARBA00022603"/>
    </source>
</evidence>
<dbReference type="SUPFAM" id="SSF57884">
    <property type="entry name" value="Ada DNA repair protein, N-terminal domain (N-Ada 10)"/>
    <property type="match status" value="1"/>
</dbReference>
<keyword evidence="8" id="KW-0862">Zinc</keyword>
<organism evidence="16 17">
    <name type="scientific">Variovorax ginsengisoli</name>
    <dbReference type="NCBI Taxonomy" id="363844"/>
    <lineage>
        <taxon>Bacteria</taxon>
        <taxon>Pseudomonadati</taxon>
        <taxon>Pseudomonadota</taxon>
        <taxon>Betaproteobacteria</taxon>
        <taxon>Burkholderiales</taxon>
        <taxon>Comamonadaceae</taxon>
        <taxon>Variovorax</taxon>
    </lineage>
</organism>
<dbReference type="PROSITE" id="PS01124">
    <property type="entry name" value="HTH_ARAC_FAMILY_2"/>
    <property type="match status" value="1"/>
</dbReference>
<keyword evidence="17" id="KW-1185">Reference proteome</keyword>
<comment type="cofactor">
    <cofactor evidence="2">
        <name>Zn(2+)</name>
        <dbReference type="ChEBI" id="CHEBI:29105"/>
    </cofactor>
</comment>
<name>A0ABT9S6Q5_9BURK</name>
<dbReference type="SUPFAM" id="SSF48150">
    <property type="entry name" value="DNA-glycosylase"/>
    <property type="match status" value="1"/>
</dbReference>
<dbReference type="SUPFAM" id="SSF46689">
    <property type="entry name" value="Homeodomain-like"/>
    <property type="match status" value="2"/>
</dbReference>
<dbReference type="InterPro" id="IPR037046">
    <property type="entry name" value="AlkA_N_sf"/>
</dbReference>
<dbReference type="InterPro" id="IPR004026">
    <property type="entry name" value="Ada_DNA_repair_Zn-bd"/>
</dbReference>
<dbReference type="Gene3D" id="1.10.1670.10">
    <property type="entry name" value="Helix-hairpin-Helix base-excision DNA repair enzymes (C-terminal)"/>
    <property type="match status" value="1"/>
</dbReference>
<dbReference type="InterPro" id="IPR051912">
    <property type="entry name" value="Alkylbase_DNA_Glycosylase/TA"/>
</dbReference>
<protein>
    <recommendedName>
        <fullName evidence="3">DNA-3-methyladenine glycosylase II</fullName>
        <ecNumber evidence="3">3.2.2.21</ecNumber>
    </recommendedName>
</protein>
<dbReference type="PANTHER" id="PTHR43003">
    <property type="entry name" value="DNA-3-METHYLADENINE GLYCOSYLASE"/>
    <property type="match status" value="1"/>
</dbReference>
<dbReference type="InterPro" id="IPR003265">
    <property type="entry name" value="HhH-GPD_domain"/>
</dbReference>
<feature type="region of interest" description="Disordered" evidence="14">
    <location>
        <begin position="510"/>
        <end position="533"/>
    </location>
</feature>
<evidence type="ECO:0000256" key="2">
    <source>
        <dbReference type="ARBA" id="ARBA00001947"/>
    </source>
</evidence>
<dbReference type="Gene3D" id="3.30.310.20">
    <property type="entry name" value="DNA-3-methyladenine glycosylase AlkA, N-terminal domain"/>
    <property type="match status" value="1"/>
</dbReference>
<accession>A0ABT9S6Q5</accession>
<dbReference type="Pfam" id="PF02805">
    <property type="entry name" value="Ada_Zn_binding"/>
    <property type="match status" value="1"/>
</dbReference>
<dbReference type="InterPro" id="IPR009057">
    <property type="entry name" value="Homeodomain-like_sf"/>
</dbReference>
<evidence type="ECO:0000256" key="1">
    <source>
        <dbReference type="ARBA" id="ARBA00000086"/>
    </source>
</evidence>
<evidence type="ECO:0000313" key="16">
    <source>
        <dbReference type="EMBL" id="MDP9900040.1"/>
    </source>
</evidence>
<dbReference type="InterPro" id="IPR018060">
    <property type="entry name" value="HTH_AraC"/>
</dbReference>
<dbReference type="Gene3D" id="1.10.340.30">
    <property type="entry name" value="Hypothetical protein, domain 2"/>
    <property type="match status" value="1"/>
</dbReference>
<keyword evidence="16" id="KW-0326">Glycosidase</keyword>
<comment type="caution">
    <text evidence="16">The sequence shown here is derived from an EMBL/GenBank/DDBJ whole genome shotgun (WGS) entry which is preliminary data.</text>
</comment>
<dbReference type="RefSeq" id="WP_307689845.1">
    <property type="nucleotide sequence ID" value="NZ_JAUSRO010000006.1"/>
</dbReference>
<dbReference type="SMART" id="SM00342">
    <property type="entry name" value="HTH_ARAC"/>
    <property type="match status" value="1"/>
</dbReference>
<comment type="catalytic activity">
    <reaction evidence="1">
        <text>Hydrolysis of alkylated DNA, releasing 3-methyladenine, 3-methylguanine, 7-methylguanine and 7-methyladenine.</text>
        <dbReference type="EC" id="3.2.2.21"/>
    </reaction>
</comment>
<dbReference type="InterPro" id="IPR011257">
    <property type="entry name" value="DNA_glycosylase"/>
</dbReference>
<keyword evidence="10" id="KW-0238">DNA-binding</keyword>
<evidence type="ECO:0000256" key="11">
    <source>
        <dbReference type="ARBA" id="ARBA00023159"/>
    </source>
</evidence>
<dbReference type="Gene3D" id="3.40.10.10">
    <property type="entry name" value="DNA Methylphosphotriester Repair Domain"/>
    <property type="match status" value="1"/>
</dbReference>
<dbReference type="Pfam" id="PF00730">
    <property type="entry name" value="HhH-GPD"/>
    <property type="match status" value="1"/>
</dbReference>
<keyword evidence="6" id="KW-0479">Metal-binding</keyword>
<dbReference type="SMART" id="SM01009">
    <property type="entry name" value="AlkA_N"/>
    <property type="match status" value="1"/>
</dbReference>
<keyword evidence="12" id="KW-0804">Transcription</keyword>
<feature type="domain" description="HTH araC/xylS-type" evidence="15">
    <location>
        <begin position="120"/>
        <end position="199"/>
    </location>
</feature>
<keyword evidence="7" id="KW-0227">DNA damage</keyword>
<evidence type="ECO:0000256" key="13">
    <source>
        <dbReference type="ARBA" id="ARBA00023204"/>
    </source>
</evidence>
<reference evidence="16 17" key="1">
    <citation type="submission" date="2023-07" db="EMBL/GenBank/DDBJ databases">
        <title>Sorghum-associated microbial communities from plants grown in Nebraska, USA.</title>
        <authorList>
            <person name="Schachtman D."/>
        </authorList>
    </citation>
    <scope>NUCLEOTIDE SEQUENCE [LARGE SCALE GENOMIC DNA]</scope>
    <source>
        <strain evidence="16 17">DS1607</strain>
    </source>
</reference>
<keyword evidence="16" id="KW-0378">Hydrolase</keyword>
<dbReference type="Gene3D" id="1.10.10.60">
    <property type="entry name" value="Homeodomain-like"/>
    <property type="match status" value="2"/>
</dbReference>
<evidence type="ECO:0000256" key="9">
    <source>
        <dbReference type="ARBA" id="ARBA00023015"/>
    </source>
</evidence>
<dbReference type="PROSITE" id="PS00041">
    <property type="entry name" value="HTH_ARAC_FAMILY_1"/>
    <property type="match status" value="1"/>
</dbReference>
<keyword evidence="4" id="KW-0489">Methyltransferase</keyword>
<evidence type="ECO:0000256" key="5">
    <source>
        <dbReference type="ARBA" id="ARBA00022679"/>
    </source>
</evidence>
<keyword evidence="13" id="KW-0234">DNA repair</keyword>
<sequence length="533" mass="57527">MPDATDPIAGPESDACYLAMKAHDARFDGSFFTAVTSTGIYCRPVCRVRLPRRENCVFFRHAAQAEAEGYRPCLRCRPELAPRAASWSTEDASRILALQAARLIDEPDAWRDEVPGAARIAERLGVSDRHLRRIFEAQFGVSPLQYLQTRRLLTAKQLIADTRLPMAEVALASGFASVRRFNAAFAAHYGLNPGALRRAGVAEAGAGEAHAGRSIEVRLGYRPPYDVQAMHAFFARRTLQGVEVAKVAEVATGHTHGLHDYTRTLHVMHGGRSHAGWLRLRFDSMREQVRLTVSDSLAGVLPTVISRARALLDLDAEPMAINAVLHDAFPHGDGMRVPGTVDGFELAVRAVLGQQVTVAAARTFGSRLVAAFGEAIDTPLAGLDRLFPTPTALAAASGEALGQLGIVRQRQAALQALAREVADGRLMLHAGADVPATLAALQALPGIGDWTAQYIAMRALRWPDAFPSGDIALQKALGVRTARAAVEASLAWRPWRGYAVLRAWHAPTPTLPAPETHTPSDTLLTRAPAPDLP</sequence>
<evidence type="ECO:0000256" key="10">
    <source>
        <dbReference type="ARBA" id="ARBA00023125"/>
    </source>
</evidence>
<dbReference type="InterPro" id="IPR023170">
    <property type="entry name" value="HhH_base_excis_C"/>
</dbReference>
<evidence type="ECO:0000259" key="15">
    <source>
        <dbReference type="PROSITE" id="PS01124"/>
    </source>
</evidence>
<dbReference type="Pfam" id="PF12833">
    <property type="entry name" value="HTH_18"/>
    <property type="match status" value="1"/>
</dbReference>
<dbReference type="Pfam" id="PF06029">
    <property type="entry name" value="AlkA_N"/>
    <property type="match status" value="1"/>
</dbReference>
<dbReference type="EMBL" id="JAUSRO010000006">
    <property type="protein sequence ID" value="MDP9900040.1"/>
    <property type="molecule type" value="Genomic_DNA"/>
</dbReference>
<evidence type="ECO:0000256" key="12">
    <source>
        <dbReference type="ARBA" id="ARBA00023163"/>
    </source>
</evidence>
<dbReference type="PANTHER" id="PTHR43003:SF13">
    <property type="entry name" value="DNA-3-METHYLADENINE GLYCOSYLASE 2"/>
    <property type="match status" value="1"/>
</dbReference>
<dbReference type="InterPro" id="IPR010316">
    <property type="entry name" value="AlkA_N"/>
</dbReference>
<evidence type="ECO:0000256" key="6">
    <source>
        <dbReference type="ARBA" id="ARBA00022723"/>
    </source>
</evidence>
<proteinExistence type="predicted"/>
<evidence type="ECO:0000256" key="3">
    <source>
        <dbReference type="ARBA" id="ARBA00012000"/>
    </source>
</evidence>
<evidence type="ECO:0000256" key="14">
    <source>
        <dbReference type="SAM" id="MobiDB-lite"/>
    </source>
</evidence>
<keyword evidence="5" id="KW-0808">Transferase</keyword>
<gene>
    <name evidence="16" type="ORF">J2W36_002291</name>
</gene>
<evidence type="ECO:0000256" key="7">
    <source>
        <dbReference type="ARBA" id="ARBA00022763"/>
    </source>
</evidence>
<evidence type="ECO:0000256" key="8">
    <source>
        <dbReference type="ARBA" id="ARBA00022833"/>
    </source>
</evidence>
<dbReference type="Proteomes" id="UP001226867">
    <property type="component" value="Unassembled WGS sequence"/>
</dbReference>
<dbReference type="SMART" id="SM00478">
    <property type="entry name" value="ENDO3c"/>
    <property type="match status" value="1"/>
</dbReference>
<dbReference type="InterPro" id="IPR018062">
    <property type="entry name" value="HTH_AraC-typ_CS"/>
</dbReference>
<dbReference type="CDD" id="cd00056">
    <property type="entry name" value="ENDO3c"/>
    <property type="match status" value="1"/>
</dbReference>
<keyword evidence="11" id="KW-0010">Activator</keyword>